<keyword evidence="2" id="KW-0255">Endonuclease</keyword>
<evidence type="ECO:0000313" key="3">
    <source>
        <dbReference type="Proteomes" id="UP000198949"/>
    </source>
</evidence>
<accession>A0A1G6XIN3</accession>
<dbReference type="AlphaFoldDB" id="A0A1G6XIN3"/>
<dbReference type="RefSeq" id="WP_177154934.1">
    <property type="nucleotide sequence ID" value="NZ_FNAD01000007.1"/>
</dbReference>
<dbReference type="InterPro" id="IPR036397">
    <property type="entry name" value="RNaseH_sf"/>
</dbReference>
<gene>
    <name evidence="2" type="ORF">SAMN05216270_107197</name>
</gene>
<dbReference type="GO" id="GO:0003676">
    <property type="term" value="F:nucleic acid binding"/>
    <property type="evidence" value="ECO:0007669"/>
    <property type="project" value="InterPro"/>
</dbReference>
<keyword evidence="2" id="KW-0540">Nuclease</keyword>
<proteinExistence type="predicted"/>
<reference evidence="3" key="1">
    <citation type="submission" date="2016-10" db="EMBL/GenBank/DDBJ databases">
        <authorList>
            <person name="Varghese N."/>
            <person name="Submissions S."/>
        </authorList>
    </citation>
    <scope>NUCLEOTIDE SEQUENCE [LARGE SCALE GENOMIC DNA]</scope>
    <source>
        <strain evidence="3">CGMCC 4.3516</strain>
    </source>
</reference>
<keyword evidence="3" id="KW-1185">Reference proteome</keyword>
<dbReference type="EMBL" id="FNAD01000007">
    <property type="protein sequence ID" value="SDD78059.1"/>
    <property type="molecule type" value="Genomic_DNA"/>
</dbReference>
<organism evidence="2 3">
    <name type="scientific">Glycomyces harbinensis</name>
    <dbReference type="NCBI Taxonomy" id="58114"/>
    <lineage>
        <taxon>Bacteria</taxon>
        <taxon>Bacillati</taxon>
        <taxon>Actinomycetota</taxon>
        <taxon>Actinomycetes</taxon>
        <taxon>Glycomycetales</taxon>
        <taxon>Glycomycetaceae</taxon>
        <taxon>Glycomyces</taxon>
    </lineage>
</organism>
<keyword evidence="2" id="KW-0378">Hydrolase</keyword>
<name>A0A1G6XIN3_9ACTN</name>
<evidence type="ECO:0000259" key="1">
    <source>
        <dbReference type="Pfam" id="PF13358"/>
    </source>
</evidence>
<dbReference type="Gene3D" id="3.30.420.10">
    <property type="entry name" value="Ribonuclease H-like superfamily/Ribonuclease H"/>
    <property type="match status" value="1"/>
</dbReference>
<dbReference type="GO" id="GO:0004519">
    <property type="term" value="F:endonuclease activity"/>
    <property type="evidence" value="ECO:0007669"/>
    <property type="project" value="UniProtKB-KW"/>
</dbReference>
<dbReference type="Pfam" id="PF13358">
    <property type="entry name" value="DDE_3"/>
    <property type="match status" value="1"/>
</dbReference>
<feature type="domain" description="Tc1-like transposase DDE" evidence="1">
    <location>
        <begin position="2"/>
        <end position="116"/>
    </location>
</feature>
<dbReference type="Proteomes" id="UP000198949">
    <property type="component" value="Unassembled WGS sequence"/>
</dbReference>
<sequence length="123" mass="13970">MILFCDQVGVRSDQLAGRTWGRKGQTPTLARTGNRFGISAMSAISPRGEMHSTVLRDKFNAEVFIAFLDRLLGRFEEKIHLVVDGRSAHRAKKVRDWIAERPDRIELHFPPVYAPHTATPTSW</sequence>
<evidence type="ECO:0000313" key="2">
    <source>
        <dbReference type="EMBL" id="SDD78059.1"/>
    </source>
</evidence>
<protein>
    <submittedName>
        <fullName evidence="2">DDE superfamily endonuclease</fullName>
    </submittedName>
</protein>
<dbReference type="STRING" id="58114.SAMN05216270_107197"/>
<dbReference type="InterPro" id="IPR038717">
    <property type="entry name" value="Tc1-like_DDE_dom"/>
</dbReference>